<dbReference type="AlphaFoldDB" id="A0A419A499"/>
<dbReference type="Proteomes" id="UP000283587">
    <property type="component" value="Unassembled WGS sequence"/>
</dbReference>
<dbReference type="Gene3D" id="3.40.50.300">
    <property type="entry name" value="P-loop containing nucleotide triphosphate hydrolases"/>
    <property type="match status" value="1"/>
</dbReference>
<keyword evidence="4 6" id="KW-0067">ATP-binding</keyword>
<dbReference type="PANTHER" id="PTHR42788:SF20">
    <property type="entry name" value="ABC TRANSPORTER ATP-BINDING PROTEIN"/>
    <property type="match status" value="1"/>
</dbReference>
<dbReference type="InterPro" id="IPR050166">
    <property type="entry name" value="ABC_transporter_ATP-bind"/>
</dbReference>
<comment type="similarity">
    <text evidence="1">Belongs to the ABC transporter superfamily.</text>
</comment>
<sequence length="255" mass="28771">MDLQLRNVSHSYGPVEVLRDISLEIPQGQIVCLIGPSGCGKSTLLRFLGGLEQPSSGQVLQLGAPPADSLNPLTYVFQHFALLPWRSVEGNIRLVLEDHRLPRREMDRIVADVLERTRLSEFRKTLPKQLSGGMRQRVAISRALAVRPAVMLMDEPLSALDSQTRELLMDDLVGLWLRKPFTSVYVTHNLNEAVRLGHRVVVLSRRPGRIREIVDIDIPLAERRPGHPALEDRQAHLWDLMRDEARAADQELLDG</sequence>
<dbReference type="EMBL" id="QZEW01000067">
    <property type="protein sequence ID" value="RJL09332.1"/>
    <property type="molecule type" value="Genomic_DNA"/>
</dbReference>
<accession>A0A419A499</accession>
<name>A0A419A499_9RHOB</name>
<dbReference type="InterPro" id="IPR017871">
    <property type="entry name" value="ABC_transporter-like_CS"/>
</dbReference>
<feature type="domain" description="ABC transporter" evidence="5">
    <location>
        <begin position="3"/>
        <end position="230"/>
    </location>
</feature>
<evidence type="ECO:0000313" key="7">
    <source>
        <dbReference type="Proteomes" id="UP000283587"/>
    </source>
</evidence>
<dbReference type="PANTHER" id="PTHR42788">
    <property type="entry name" value="TAURINE IMPORT ATP-BINDING PROTEIN-RELATED"/>
    <property type="match status" value="1"/>
</dbReference>
<proteinExistence type="inferred from homology"/>
<dbReference type="InterPro" id="IPR003439">
    <property type="entry name" value="ABC_transporter-like_ATP-bd"/>
</dbReference>
<keyword evidence="2" id="KW-0813">Transport</keyword>
<dbReference type="GO" id="GO:0016887">
    <property type="term" value="F:ATP hydrolysis activity"/>
    <property type="evidence" value="ECO:0007669"/>
    <property type="project" value="InterPro"/>
</dbReference>
<evidence type="ECO:0000256" key="2">
    <source>
        <dbReference type="ARBA" id="ARBA00022448"/>
    </source>
</evidence>
<protein>
    <submittedName>
        <fullName evidence="6">ABC transporter ATP-binding protein</fullName>
    </submittedName>
</protein>
<evidence type="ECO:0000259" key="5">
    <source>
        <dbReference type="PROSITE" id="PS50893"/>
    </source>
</evidence>
<dbReference type="PROSITE" id="PS00211">
    <property type="entry name" value="ABC_TRANSPORTER_1"/>
    <property type="match status" value="1"/>
</dbReference>
<dbReference type="RefSeq" id="WP_119899074.1">
    <property type="nucleotide sequence ID" value="NZ_QNRC01000003.1"/>
</dbReference>
<dbReference type="GO" id="GO:0005524">
    <property type="term" value="F:ATP binding"/>
    <property type="evidence" value="ECO:0007669"/>
    <property type="project" value="UniProtKB-KW"/>
</dbReference>
<dbReference type="CDD" id="cd03293">
    <property type="entry name" value="ABC_NrtD_SsuB_transporters"/>
    <property type="match status" value="1"/>
</dbReference>
<gene>
    <name evidence="6" type="ORF">D3P05_15075</name>
</gene>
<dbReference type="OrthoDB" id="9802264at2"/>
<keyword evidence="3" id="KW-0547">Nucleotide-binding</keyword>
<dbReference type="SMART" id="SM00382">
    <property type="entry name" value="AAA"/>
    <property type="match status" value="1"/>
</dbReference>
<evidence type="ECO:0000256" key="3">
    <source>
        <dbReference type="ARBA" id="ARBA00022741"/>
    </source>
</evidence>
<evidence type="ECO:0000313" key="6">
    <source>
        <dbReference type="EMBL" id="RJL09332.1"/>
    </source>
</evidence>
<comment type="caution">
    <text evidence="6">The sequence shown here is derived from an EMBL/GenBank/DDBJ whole genome shotgun (WGS) entry which is preliminary data.</text>
</comment>
<organism evidence="6 7">
    <name type="scientific">Paracoccus siganidrum</name>
    <dbReference type="NCBI Taxonomy" id="1276757"/>
    <lineage>
        <taxon>Bacteria</taxon>
        <taxon>Pseudomonadati</taxon>
        <taxon>Pseudomonadota</taxon>
        <taxon>Alphaproteobacteria</taxon>
        <taxon>Rhodobacterales</taxon>
        <taxon>Paracoccaceae</taxon>
        <taxon>Paracoccus</taxon>
    </lineage>
</organism>
<dbReference type="InterPro" id="IPR027417">
    <property type="entry name" value="P-loop_NTPase"/>
</dbReference>
<evidence type="ECO:0000256" key="1">
    <source>
        <dbReference type="ARBA" id="ARBA00005417"/>
    </source>
</evidence>
<dbReference type="PROSITE" id="PS50893">
    <property type="entry name" value="ABC_TRANSPORTER_2"/>
    <property type="match status" value="1"/>
</dbReference>
<keyword evidence="7" id="KW-1185">Reference proteome</keyword>
<dbReference type="Pfam" id="PF00005">
    <property type="entry name" value="ABC_tran"/>
    <property type="match status" value="1"/>
</dbReference>
<dbReference type="InterPro" id="IPR003593">
    <property type="entry name" value="AAA+_ATPase"/>
</dbReference>
<evidence type="ECO:0000256" key="4">
    <source>
        <dbReference type="ARBA" id="ARBA00022840"/>
    </source>
</evidence>
<reference evidence="7" key="1">
    <citation type="submission" date="2018-09" db="EMBL/GenBank/DDBJ databases">
        <title>Paracoccus onubensis nov. sp. a moderate halophilic bacterium isolated from Gruta de las Maravillas (Aracena, Spain).</title>
        <authorList>
            <person name="Jurado V."/>
            <person name="Gutierrez-Patricio S."/>
            <person name="Gonzalez-Pimentel J.L."/>
            <person name="Miller A.Z."/>
            <person name="Laiz L."/>
            <person name="Saiz-Jimenez C."/>
        </authorList>
    </citation>
    <scope>NUCLEOTIDE SEQUENCE [LARGE SCALE GENOMIC DNA]</scope>
    <source>
        <strain evidence="7">DSM 26381</strain>
    </source>
</reference>
<dbReference type="SUPFAM" id="SSF52540">
    <property type="entry name" value="P-loop containing nucleoside triphosphate hydrolases"/>
    <property type="match status" value="1"/>
</dbReference>